<protein>
    <recommendedName>
        <fullName evidence="3">Transcriptional regulator, AbiEi antitoxin, Type IV TA system</fullName>
    </recommendedName>
</protein>
<dbReference type="RefSeq" id="WP_344814761.1">
    <property type="nucleotide sequence ID" value="NZ_BAAAYX010000035.1"/>
</dbReference>
<keyword evidence="2" id="KW-1185">Reference proteome</keyword>
<dbReference type="Proteomes" id="UP001500051">
    <property type="component" value="Unassembled WGS sequence"/>
</dbReference>
<organism evidence="1 2">
    <name type="scientific">Microlunatus aurantiacus</name>
    <dbReference type="NCBI Taxonomy" id="446786"/>
    <lineage>
        <taxon>Bacteria</taxon>
        <taxon>Bacillati</taxon>
        <taxon>Actinomycetota</taxon>
        <taxon>Actinomycetes</taxon>
        <taxon>Propionibacteriales</taxon>
        <taxon>Propionibacteriaceae</taxon>
        <taxon>Microlunatus</taxon>
    </lineage>
</organism>
<accession>A0ABP7EM19</accession>
<name>A0ABP7EM19_9ACTN</name>
<evidence type="ECO:0008006" key="3">
    <source>
        <dbReference type="Google" id="ProtNLM"/>
    </source>
</evidence>
<comment type="caution">
    <text evidence="1">The sequence shown here is derived from an EMBL/GenBank/DDBJ whole genome shotgun (WGS) entry which is preliminary data.</text>
</comment>
<dbReference type="EMBL" id="BAAAYX010000035">
    <property type="protein sequence ID" value="GAA3720232.1"/>
    <property type="molecule type" value="Genomic_DNA"/>
</dbReference>
<sequence>MEPIRLTRDLYAEGYAYPELARLRTSGELRALRRGAYSLDPSAPPDSRTVHRELVHATARALTRDDAVVSHMSAAALHGLPLWESDLTTVHLTCGRDGGGRRRRDNFIHVCPIDAHEIVEIEGIRVTTLARTVVDLSRGLTAYKFVPLGDAALRQGLDRDELTDAVARCRGWRGIVRARRAVAFLDPRSESVGESCSLVRMAEVGLPRPDLQVKVFDDHGYLVGRTDFGWLDRRTLGEFDGATKYGPLRRPDQTAEDVVLAEKDREDALRDEGFQVVRWRWDALEDPTILRRKIMNAFARAR</sequence>
<reference evidence="2" key="1">
    <citation type="journal article" date="2019" name="Int. J. Syst. Evol. Microbiol.">
        <title>The Global Catalogue of Microorganisms (GCM) 10K type strain sequencing project: providing services to taxonomists for standard genome sequencing and annotation.</title>
        <authorList>
            <consortium name="The Broad Institute Genomics Platform"/>
            <consortium name="The Broad Institute Genome Sequencing Center for Infectious Disease"/>
            <person name="Wu L."/>
            <person name="Ma J."/>
        </authorList>
    </citation>
    <scope>NUCLEOTIDE SEQUENCE [LARGE SCALE GENOMIC DNA]</scope>
    <source>
        <strain evidence="2">JCM 16548</strain>
    </source>
</reference>
<proteinExistence type="predicted"/>
<evidence type="ECO:0000313" key="2">
    <source>
        <dbReference type="Proteomes" id="UP001500051"/>
    </source>
</evidence>
<evidence type="ECO:0000313" key="1">
    <source>
        <dbReference type="EMBL" id="GAA3720232.1"/>
    </source>
</evidence>
<gene>
    <name evidence="1" type="ORF">GCM10022204_45480</name>
</gene>